<dbReference type="SUPFAM" id="SSF56672">
    <property type="entry name" value="DNA/RNA polymerases"/>
    <property type="match status" value="1"/>
</dbReference>
<dbReference type="CDD" id="cd09274">
    <property type="entry name" value="RNase_HI_RT_Ty3"/>
    <property type="match status" value="1"/>
</dbReference>
<dbReference type="InterPro" id="IPR021109">
    <property type="entry name" value="Peptidase_aspartic_dom_sf"/>
</dbReference>
<evidence type="ECO:0000256" key="1">
    <source>
        <dbReference type="SAM" id="MobiDB-lite"/>
    </source>
</evidence>
<dbReference type="EMBL" id="CAVNYO010000040">
    <property type="protein sequence ID" value="CAK5263453.1"/>
    <property type="molecule type" value="Genomic_DNA"/>
</dbReference>
<dbReference type="Proteomes" id="UP001295794">
    <property type="component" value="Unassembled WGS sequence"/>
</dbReference>
<dbReference type="Gene3D" id="3.30.70.270">
    <property type="match status" value="2"/>
</dbReference>
<dbReference type="Gene3D" id="2.40.70.10">
    <property type="entry name" value="Acid Proteases"/>
    <property type="match status" value="1"/>
</dbReference>
<evidence type="ECO:0000313" key="4">
    <source>
        <dbReference type="EMBL" id="CAK5263453.1"/>
    </source>
</evidence>
<accession>A0AAD2Q0T3</accession>
<evidence type="ECO:0008006" key="6">
    <source>
        <dbReference type="Google" id="ProtNLM"/>
    </source>
</evidence>
<keyword evidence="5" id="KW-1185">Reference proteome</keyword>
<dbReference type="CDD" id="cd01647">
    <property type="entry name" value="RT_LTR"/>
    <property type="match status" value="1"/>
</dbReference>
<proteinExistence type="predicted"/>
<dbReference type="Pfam" id="PF17919">
    <property type="entry name" value="RT_RNaseH_2"/>
    <property type="match status" value="1"/>
</dbReference>
<feature type="region of interest" description="Disordered" evidence="1">
    <location>
        <begin position="123"/>
        <end position="207"/>
    </location>
</feature>
<feature type="domain" description="Reverse transcriptase/retrotransposon-derived protein RNase H-like" evidence="3">
    <location>
        <begin position="779"/>
        <end position="890"/>
    </location>
</feature>
<dbReference type="InterPro" id="IPR051320">
    <property type="entry name" value="Viral_Replic_Matur_Polypro"/>
</dbReference>
<feature type="compositionally biased region" description="Polar residues" evidence="1">
    <location>
        <begin position="184"/>
        <end position="196"/>
    </location>
</feature>
<evidence type="ECO:0000313" key="5">
    <source>
        <dbReference type="Proteomes" id="UP001295794"/>
    </source>
</evidence>
<organism evidence="4 5">
    <name type="scientific">Mycena citricolor</name>
    <dbReference type="NCBI Taxonomy" id="2018698"/>
    <lineage>
        <taxon>Eukaryota</taxon>
        <taxon>Fungi</taxon>
        <taxon>Dikarya</taxon>
        <taxon>Basidiomycota</taxon>
        <taxon>Agaricomycotina</taxon>
        <taxon>Agaricomycetes</taxon>
        <taxon>Agaricomycetidae</taxon>
        <taxon>Agaricales</taxon>
        <taxon>Marasmiineae</taxon>
        <taxon>Mycenaceae</taxon>
        <taxon>Mycena</taxon>
    </lineage>
</organism>
<dbReference type="PANTHER" id="PTHR33064:SF37">
    <property type="entry name" value="RIBONUCLEASE H"/>
    <property type="match status" value="1"/>
</dbReference>
<dbReference type="Gene3D" id="3.10.10.10">
    <property type="entry name" value="HIV Type 1 Reverse Transcriptase, subunit A, domain 1"/>
    <property type="match status" value="1"/>
</dbReference>
<reference evidence="4" key="1">
    <citation type="submission" date="2023-11" db="EMBL/GenBank/DDBJ databases">
        <authorList>
            <person name="De Vega J J."/>
            <person name="De Vega J J."/>
        </authorList>
    </citation>
    <scope>NUCLEOTIDE SEQUENCE</scope>
</reference>
<dbReference type="InterPro" id="IPR041577">
    <property type="entry name" value="RT_RNaseH_2"/>
</dbReference>
<dbReference type="InterPro" id="IPR043128">
    <property type="entry name" value="Rev_trsase/Diguanyl_cyclase"/>
</dbReference>
<dbReference type="AlphaFoldDB" id="A0AAD2Q0T3"/>
<sequence length="1129" mass="123227">MEGPNGERVRGTALFDGAAGSGVLDSTWFAARRHRLGNVSKPQKRLRMANGTTISSSAHWEGTVDVGGIKVRAEFEVIDSGGAWTILLGKPILRALRAVQDFRKDTVTVSDGASRSLLFNESSACRPTRDAPKGGHRGLGREASVGDELSATSPPRRVDPVLDPQLVDAESTGTHDMDPGNRQGGINPTESATQGKTHLATGRETPEGVELCAATPARGVQAACSLRLRAADNLYEEENVNGDAGLEAMNDAGTRDVGIETRGRKAEERGEPMAPRLAATGDDLSAISPARRVLLDILPRWWIADYPIHGNGKGRNRREGNEECYANLPVSETHVAFEGVESYAVTPARRVPPTITPVSSADAFVLEASLDKKTLFTRLTNPFMTERVQKIVELVEIGPDVSTTERETARALVKEYADIFALAVSEVKAVPGRKYSPKIPEGHDFGTKTVNQRPMSPPQLAFLTKQVDELVAAGILRRIDAKDVRCVSPITMAPKDQPDGICLTELLHQLNDQCVDAGLPSLEGLPARQAQDNTSRRGKPVRWRVCHNFAEINRVCKVVPFPQGDIRDKQRRLAGHRYVSTFDFASGFFALEVEETAQPYLCIFVPGRGYHAYTRMPFGATDCPTEFGDTVAEKVHDLTSSMVMEIFVDDGGTAADSFADMIQRLRIIFQRIRESSLSLSPSKTRLCMTEAVFAGSTVGPQGVSPDLRKLTTIIQWRQPETAADLHSFLGLTGYFRDLIRGYSAEEKPLRDLLSSLVPSGASKRIFREIMRSQKLAHLWTDEHTRCFLRLKTLLTSGPVLRAPRFENTDKFPFIITTDGCKEGFGGVLAQEMEVSLPGGKQVIRRFPIGFASKRTSNAESRYAPHVLELAAMKFGFDQFDDIVYGFPVVVETDCRAIRDVLAGGKLSASHTRWQEGIFGHNIVAVKHIKGSTNVAADLISRQYEGKHRVDGDGSGWSVAPDWDGRAGVVNDLFAIDIVSGACQTSGDTSQSQGVAVMMLPEGAAALRTRLSSEPLFLEVLDAILELDGHASSDTRKRARHRASKYFVQDGKLWVLGGGSSIRARSRRECITRKEAVDKAAEIHAEHGHFGRDAVKIALMDRFHSPGLDASILEAIADCGRCKAFGPTAS</sequence>
<name>A0AAD2Q0T3_9AGAR</name>
<dbReference type="Gene3D" id="1.10.340.70">
    <property type="match status" value="1"/>
</dbReference>
<dbReference type="InterPro" id="IPR043502">
    <property type="entry name" value="DNA/RNA_pol_sf"/>
</dbReference>
<comment type="caution">
    <text evidence="4">The sequence shown here is derived from an EMBL/GenBank/DDBJ whole genome shotgun (WGS) entry which is preliminary data.</text>
</comment>
<protein>
    <recommendedName>
        <fullName evidence="6">Reverse transcriptase domain-containing protein</fullName>
    </recommendedName>
</protein>
<evidence type="ECO:0000259" key="2">
    <source>
        <dbReference type="Pfam" id="PF00078"/>
    </source>
</evidence>
<gene>
    <name evidence="4" type="ORF">MYCIT1_LOCUS2909</name>
</gene>
<dbReference type="Pfam" id="PF00078">
    <property type="entry name" value="RVT_1"/>
    <property type="match status" value="1"/>
</dbReference>
<dbReference type="PANTHER" id="PTHR33064">
    <property type="entry name" value="POL PROTEIN"/>
    <property type="match status" value="1"/>
</dbReference>
<feature type="domain" description="Reverse transcriptase" evidence="2">
    <location>
        <begin position="542"/>
        <end position="695"/>
    </location>
</feature>
<dbReference type="InterPro" id="IPR000477">
    <property type="entry name" value="RT_dom"/>
</dbReference>
<evidence type="ECO:0000259" key="3">
    <source>
        <dbReference type="Pfam" id="PF17919"/>
    </source>
</evidence>